<accession>A0A812ZFB3</accession>
<evidence type="ECO:0000313" key="1">
    <source>
        <dbReference type="EMBL" id="CAE7822982.1"/>
    </source>
</evidence>
<dbReference type="Proteomes" id="UP000601435">
    <property type="component" value="Unassembled WGS sequence"/>
</dbReference>
<name>A0A812ZFB3_9DINO</name>
<keyword evidence="2" id="KW-1185">Reference proteome</keyword>
<protein>
    <submittedName>
        <fullName evidence="1">Uncharacterized protein</fullName>
    </submittedName>
</protein>
<reference evidence="1" key="1">
    <citation type="submission" date="2021-02" db="EMBL/GenBank/DDBJ databases">
        <authorList>
            <person name="Dougan E. K."/>
            <person name="Rhodes N."/>
            <person name="Thang M."/>
            <person name="Chan C."/>
        </authorList>
    </citation>
    <scope>NUCLEOTIDE SEQUENCE</scope>
</reference>
<comment type="caution">
    <text evidence="1">The sequence shown here is derived from an EMBL/GenBank/DDBJ whole genome shotgun (WGS) entry which is preliminary data.</text>
</comment>
<dbReference type="OrthoDB" id="426540at2759"/>
<proteinExistence type="predicted"/>
<sequence length="570" mass="63863">MARKTFPMLIQDTSDSDNQLALFGFFQEIVKDVSQVNSVQGIWAVSPRHVDLSFPGAFNKAIVGNRPDFRAFDPVKNYHEGTGLVARADQEMSDPELAKQALEDSQLVLHNEIRRTYTSIMMASGLDPFSRSSWEFCLRAFPCCVLPFPEEHLLSHHYFAREFLFDRGDLEGNQFGDPLTSKSYNRIVGEIDGEVAADSKGAYDRKADVVRGHAAARRRRARKIVQDALEQWDAILGVDHLDWLNTCELNSSGCLSSVTDVIVMAPITMTDELWSKLRTAKRLWGMFFALDNAAEYGHWVVDDKAKNIFRNNFNTALDEQGTLRMLKQIHTKELRAHFHPTELFKGELGQVSWADARDLVKPVFDLMANGGSIASVTPMLGLYNCYNCAKSPKGDPQQISDPLTVFEYLNFSQRFAKQDVSYASFNPEDYMPVASYSPSLIMADHDTTEQNYRSAWEFAKGKGIPEERLQKAVRKEQVFVVKFTYEPLNNGMYTGHGLVKRMLPEYGKWLSSLLTAKPDLKAPEHMSLSIPILESTRQVFLQNSAAGSGDCGVGVNTAAPVCGISACSCQ</sequence>
<organism evidence="1 2">
    <name type="scientific">Symbiodinium necroappetens</name>
    <dbReference type="NCBI Taxonomy" id="1628268"/>
    <lineage>
        <taxon>Eukaryota</taxon>
        <taxon>Sar</taxon>
        <taxon>Alveolata</taxon>
        <taxon>Dinophyceae</taxon>
        <taxon>Suessiales</taxon>
        <taxon>Symbiodiniaceae</taxon>
        <taxon>Symbiodinium</taxon>
    </lineage>
</organism>
<dbReference type="EMBL" id="CAJNJA010047241">
    <property type="protein sequence ID" value="CAE7822982.1"/>
    <property type="molecule type" value="Genomic_DNA"/>
</dbReference>
<dbReference type="AlphaFoldDB" id="A0A812ZFB3"/>
<evidence type="ECO:0000313" key="2">
    <source>
        <dbReference type="Proteomes" id="UP000601435"/>
    </source>
</evidence>
<gene>
    <name evidence="1" type="ORF">SNEC2469_LOCUS24505</name>
</gene>